<comment type="caution">
    <text evidence="3">The sequence shown here is derived from an EMBL/GenBank/DDBJ whole genome shotgun (WGS) entry which is preliminary data.</text>
</comment>
<accession>A0A327MCE4</accession>
<feature type="domain" description="ChsH2 C-terminal OB-fold" evidence="1">
    <location>
        <begin position="78"/>
        <end position="141"/>
    </location>
</feature>
<feature type="domain" description="ChsH2 rubredoxin-like zinc ribbon" evidence="2">
    <location>
        <begin position="41"/>
        <end position="75"/>
    </location>
</feature>
<evidence type="ECO:0000259" key="2">
    <source>
        <dbReference type="Pfam" id="PF12172"/>
    </source>
</evidence>
<dbReference type="OrthoDB" id="3182121at2"/>
<sequence length="159" mass="17096">MAISATARSPSWRGAEGMAATMTEMPRKPLPEPSGESRPYWEGLAAGRLMLQRCAACGRIRHYPRPLCDACHSFETGWVAASGEASVQSWTVAHHPYHPAFRGELPYTLVTADLPEGVRLVAQLRDAGPEALRLGAPLRIGIEENGEGQALPVLRLAGG</sequence>
<dbReference type="Pfam" id="PF01796">
    <property type="entry name" value="OB_ChsH2_C"/>
    <property type="match status" value="1"/>
</dbReference>
<dbReference type="InterPro" id="IPR002878">
    <property type="entry name" value="ChsH2_C"/>
</dbReference>
<dbReference type="AlphaFoldDB" id="A0A327MCE4"/>
<dbReference type="InterPro" id="IPR022002">
    <property type="entry name" value="ChsH2_Znr"/>
</dbReference>
<reference evidence="4" key="1">
    <citation type="submission" date="2018-06" db="EMBL/GenBank/DDBJ databases">
        <authorList>
            <person name="Khan S.A."/>
        </authorList>
    </citation>
    <scope>NUCLEOTIDE SEQUENCE [LARGE SCALE GENOMIC DNA]</scope>
    <source>
        <strain evidence="4">DB-1506</strain>
    </source>
</reference>
<evidence type="ECO:0000313" key="3">
    <source>
        <dbReference type="EMBL" id="RAI60076.1"/>
    </source>
</evidence>
<gene>
    <name evidence="3" type="ORF">DOO78_03000</name>
</gene>
<dbReference type="InterPro" id="IPR012340">
    <property type="entry name" value="NA-bd_OB-fold"/>
</dbReference>
<organism evidence="3 4">
    <name type="scientific">Roseicella frigidaeris</name>
    <dbReference type="NCBI Taxonomy" id="2230885"/>
    <lineage>
        <taxon>Bacteria</taxon>
        <taxon>Pseudomonadati</taxon>
        <taxon>Pseudomonadota</taxon>
        <taxon>Alphaproteobacteria</taxon>
        <taxon>Acetobacterales</taxon>
        <taxon>Roseomonadaceae</taxon>
        <taxon>Roseicella</taxon>
    </lineage>
</organism>
<dbReference type="Gene3D" id="6.10.30.10">
    <property type="match status" value="1"/>
</dbReference>
<dbReference type="Pfam" id="PF12172">
    <property type="entry name" value="zf-ChsH2"/>
    <property type="match status" value="1"/>
</dbReference>
<dbReference type="SUPFAM" id="SSF50249">
    <property type="entry name" value="Nucleic acid-binding proteins"/>
    <property type="match status" value="1"/>
</dbReference>
<evidence type="ECO:0008006" key="5">
    <source>
        <dbReference type="Google" id="ProtNLM"/>
    </source>
</evidence>
<protein>
    <recommendedName>
        <fullName evidence="5">DNA-binding protein</fullName>
    </recommendedName>
</protein>
<keyword evidence="4" id="KW-1185">Reference proteome</keyword>
<dbReference type="EMBL" id="QLIX01000002">
    <property type="protein sequence ID" value="RAI60076.1"/>
    <property type="molecule type" value="Genomic_DNA"/>
</dbReference>
<name>A0A327MCE4_9PROT</name>
<dbReference type="Proteomes" id="UP000249065">
    <property type="component" value="Unassembled WGS sequence"/>
</dbReference>
<proteinExistence type="predicted"/>
<dbReference type="InterPro" id="IPR052513">
    <property type="entry name" value="Thioester_dehydratase-like"/>
</dbReference>
<dbReference type="PANTHER" id="PTHR34075">
    <property type="entry name" value="BLR3430 PROTEIN"/>
    <property type="match status" value="1"/>
</dbReference>
<evidence type="ECO:0000313" key="4">
    <source>
        <dbReference type="Proteomes" id="UP000249065"/>
    </source>
</evidence>
<dbReference type="PANTHER" id="PTHR34075:SF5">
    <property type="entry name" value="BLR3430 PROTEIN"/>
    <property type="match status" value="1"/>
</dbReference>
<evidence type="ECO:0000259" key="1">
    <source>
        <dbReference type="Pfam" id="PF01796"/>
    </source>
</evidence>